<dbReference type="Proteomes" id="UP000550508">
    <property type="component" value="Unassembled WGS sequence"/>
</dbReference>
<accession>A0A849VND8</accession>
<feature type="domain" description="HTH deoR-type" evidence="5">
    <location>
        <begin position="7"/>
        <end position="62"/>
    </location>
</feature>
<keyword evidence="1" id="KW-0678">Repressor</keyword>
<dbReference type="InterPro" id="IPR050313">
    <property type="entry name" value="Carb_Metab_HTH_regulators"/>
</dbReference>
<comment type="caution">
    <text evidence="6">The sequence shown here is derived from an EMBL/GenBank/DDBJ whole genome shotgun (WGS) entry which is preliminary data.</text>
</comment>
<keyword evidence="4" id="KW-0804">Transcription</keyword>
<keyword evidence="3" id="KW-0238">DNA-binding</keyword>
<dbReference type="InterPro" id="IPR036390">
    <property type="entry name" value="WH_DNA-bd_sf"/>
</dbReference>
<dbReference type="InterPro" id="IPR037171">
    <property type="entry name" value="NagB/RpiA_transferase-like"/>
</dbReference>
<evidence type="ECO:0000259" key="5">
    <source>
        <dbReference type="PROSITE" id="PS51000"/>
    </source>
</evidence>
<dbReference type="GO" id="GO:0003700">
    <property type="term" value="F:DNA-binding transcription factor activity"/>
    <property type="evidence" value="ECO:0007669"/>
    <property type="project" value="InterPro"/>
</dbReference>
<dbReference type="InterPro" id="IPR018356">
    <property type="entry name" value="Tscrpt_reg_HTH_DeoR_CS"/>
</dbReference>
<dbReference type="Pfam" id="PF08220">
    <property type="entry name" value="HTH_DeoR"/>
    <property type="match status" value="1"/>
</dbReference>
<evidence type="ECO:0000256" key="4">
    <source>
        <dbReference type="ARBA" id="ARBA00023163"/>
    </source>
</evidence>
<evidence type="ECO:0000256" key="2">
    <source>
        <dbReference type="ARBA" id="ARBA00023015"/>
    </source>
</evidence>
<keyword evidence="7" id="KW-1185">Reference proteome</keyword>
<proteinExistence type="predicted"/>
<dbReference type="SUPFAM" id="SSF100950">
    <property type="entry name" value="NagB/RpiA/CoA transferase-like"/>
    <property type="match status" value="1"/>
</dbReference>
<evidence type="ECO:0000256" key="3">
    <source>
        <dbReference type="ARBA" id="ARBA00023125"/>
    </source>
</evidence>
<dbReference type="InterPro" id="IPR014036">
    <property type="entry name" value="DeoR-like_C"/>
</dbReference>
<dbReference type="PANTHER" id="PTHR30363">
    <property type="entry name" value="HTH-TYPE TRANSCRIPTIONAL REGULATOR SRLR-RELATED"/>
    <property type="match status" value="1"/>
</dbReference>
<gene>
    <name evidence="6" type="ORF">HQ945_04740</name>
</gene>
<dbReference type="SUPFAM" id="SSF46785">
    <property type="entry name" value="Winged helix' DNA-binding domain"/>
    <property type="match status" value="1"/>
</dbReference>
<organism evidence="6 7">
    <name type="scientific">Phyllobacterium pellucidum</name>
    <dbReference type="NCBI Taxonomy" id="2740464"/>
    <lineage>
        <taxon>Bacteria</taxon>
        <taxon>Pseudomonadati</taxon>
        <taxon>Pseudomonadota</taxon>
        <taxon>Alphaproteobacteria</taxon>
        <taxon>Hyphomicrobiales</taxon>
        <taxon>Phyllobacteriaceae</taxon>
        <taxon>Phyllobacterium</taxon>
    </lineage>
</organism>
<evidence type="ECO:0000256" key="1">
    <source>
        <dbReference type="ARBA" id="ARBA00022491"/>
    </source>
</evidence>
<protein>
    <submittedName>
        <fullName evidence="6">DeoR/GlpR transcriptional regulator</fullName>
    </submittedName>
</protein>
<dbReference type="Pfam" id="PF00455">
    <property type="entry name" value="DeoRC"/>
    <property type="match status" value="1"/>
</dbReference>
<name>A0A849VND8_9HYPH</name>
<dbReference type="PROSITE" id="PS51000">
    <property type="entry name" value="HTH_DEOR_2"/>
    <property type="match status" value="1"/>
</dbReference>
<keyword evidence="2" id="KW-0805">Transcription regulation</keyword>
<dbReference type="PANTHER" id="PTHR30363:SF4">
    <property type="entry name" value="GLYCEROL-3-PHOSPHATE REGULON REPRESSOR"/>
    <property type="match status" value="1"/>
</dbReference>
<dbReference type="PRINTS" id="PR00037">
    <property type="entry name" value="HTHLACR"/>
</dbReference>
<sequence>MDVPALPKERQKFILDRLQNTGRVIAAEIAAEVGATEDTVRRDLRHLAKEGLCQRVYGGALTIHKISTPLHVREDENRDRKRRLALRAVQLLRTGDVVFIDAGSTNTEIARLLPDNLNLRVITNAPAVANAILGRSGIEVDIIGGHLDRTTGGSLGARAVSEVRSIRPSICFPGICALDSELGLTAFDPEDAFMKANIIASSARVVAVATREKIATCAPYVVSAADKITDLVVEAGIEEDTLTAYAKIGLAIQVVDGLKDE</sequence>
<dbReference type="InterPro" id="IPR036388">
    <property type="entry name" value="WH-like_DNA-bd_sf"/>
</dbReference>
<evidence type="ECO:0000313" key="7">
    <source>
        <dbReference type="Proteomes" id="UP000550508"/>
    </source>
</evidence>
<reference evidence="6 7" key="1">
    <citation type="submission" date="2020-05" db="EMBL/GenBank/DDBJ databases">
        <authorList>
            <person name="Kim M.K."/>
        </authorList>
    </citation>
    <scope>NUCLEOTIDE SEQUENCE [LARGE SCALE GENOMIC DNA]</scope>
    <source>
        <strain evidence="6 7">BT25</strain>
    </source>
</reference>
<evidence type="ECO:0000313" key="6">
    <source>
        <dbReference type="EMBL" id="NTS30554.1"/>
    </source>
</evidence>
<dbReference type="PROSITE" id="PS00894">
    <property type="entry name" value="HTH_DEOR_1"/>
    <property type="match status" value="1"/>
</dbReference>
<dbReference type="AlphaFoldDB" id="A0A849VND8"/>
<dbReference type="Gene3D" id="1.10.10.10">
    <property type="entry name" value="Winged helix-like DNA-binding domain superfamily/Winged helix DNA-binding domain"/>
    <property type="match status" value="1"/>
</dbReference>
<dbReference type="GO" id="GO:0003677">
    <property type="term" value="F:DNA binding"/>
    <property type="evidence" value="ECO:0007669"/>
    <property type="project" value="UniProtKB-KW"/>
</dbReference>
<dbReference type="EMBL" id="JABUMX010000001">
    <property type="protein sequence ID" value="NTS30554.1"/>
    <property type="molecule type" value="Genomic_DNA"/>
</dbReference>
<dbReference type="SMART" id="SM00420">
    <property type="entry name" value="HTH_DEOR"/>
    <property type="match status" value="1"/>
</dbReference>
<dbReference type="SMART" id="SM01134">
    <property type="entry name" value="DeoRC"/>
    <property type="match status" value="1"/>
</dbReference>
<dbReference type="Gene3D" id="3.40.50.1360">
    <property type="match status" value="1"/>
</dbReference>
<dbReference type="RefSeq" id="WP_162737108.1">
    <property type="nucleotide sequence ID" value="NZ_JABUMX010000001.1"/>
</dbReference>
<dbReference type="InterPro" id="IPR001034">
    <property type="entry name" value="DeoR_HTH"/>
</dbReference>